<accession>A0A2B7XQA8</accession>
<protein>
    <submittedName>
        <fullName evidence="1">Uncharacterized protein</fullName>
    </submittedName>
</protein>
<name>A0A2B7XQA8_POLH7</name>
<evidence type="ECO:0000313" key="2">
    <source>
        <dbReference type="Proteomes" id="UP000224634"/>
    </source>
</evidence>
<dbReference type="Proteomes" id="UP000224634">
    <property type="component" value="Unassembled WGS sequence"/>
</dbReference>
<proteinExistence type="predicted"/>
<dbReference type="AlphaFoldDB" id="A0A2B7XQA8"/>
<comment type="caution">
    <text evidence="1">The sequence shown here is derived from an EMBL/GenBank/DDBJ whole genome shotgun (WGS) entry which is preliminary data.</text>
</comment>
<reference evidence="1 2" key="1">
    <citation type="submission" date="2017-10" db="EMBL/GenBank/DDBJ databases">
        <title>Comparative genomics in systemic dimorphic fungi from Ajellomycetaceae.</title>
        <authorList>
            <person name="Munoz J.F."/>
            <person name="Mcewen J.G."/>
            <person name="Clay O.K."/>
            <person name="Cuomo C.A."/>
        </authorList>
    </citation>
    <scope>NUCLEOTIDE SEQUENCE [LARGE SCALE GENOMIC DNA]</scope>
    <source>
        <strain evidence="1 2">UAMH7299</strain>
    </source>
</reference>
<sequence length="150" mass="17006">MALTHATPQLLHNAILEMSLIPAYFNLMSREHSQVDLPLLRHMPIREAMSMEIYIHLSNILIRLPSSFDQLSIEQLYKKYRKPETVTITPRNNKDSLPANGPPKAVLPLYLGKRAEKFTLSEVGAGVLVTLEKHLSQPQTFSEVKTATHH</sequence>
<dbReference type="EMBL" id="PDNA01000141">
    <property type="protein sequence ID" value="PGH10832.1"/>
    <property type="molecule type" value="Genomic_DNA"/>
</dbReference>
<keyword evidence="2" id="KW-1185">Reference proteome</keyword>
<gene>
    <name evidence="1" type="ORF">AJ80_07383</name>
</gene>
<organism evidence="1 2">
    <name type="scientific">Polytolypa hystricis (strain UAMH7299)</name>
    <dbReference type="NCBI Taxonomy" id="1447883"/>
    <lineage>
        <taxon>Eukaryota</taxon>
        <taxon>Fungi</taxon>
        <taxon>Dikarya</taxon>
        <taxon>Ascomycota</taxon>
        <taxon>Pezizomycotina</taxon>
        <taxon>Eurotiomycetes</taxon>
        <taxon>Eurotiomycetidae</taxon>
        <taxon>Onygenales</taxon>
        <taxon>Onygenales incertae sedis</taxon>
        <taxon>Polytolypa</taxon>
    </lineage>
</organism>
<evidence type="ECO:0000313" key="1">
    <source>
        <dbReference type="EMBL" id="PGH10832.1"/>
    </source>
</evidence>
<dbReference type="STRING" id="1447883.A0A2B7XQA8"/>